<accession>A0A401IQX6</accession>
<dbReference type="PANTHER" id="PTHR12558">
    <property type="entry name" value="CELL DIVISION CYCLE 16,23,27"/>
    <property type="match status" value="1"/>
</dbReference>
<evidence type="ECO:0000313" key="3">
    <source>
        <dbReference type="Proteomes" id="UP000286848"/>
    </source>
</evidence>
<dbReference type="SUPFAM" id="SSF48452">
    <property type="entry name" value="TPR-like"/>
    <property type="match status" value="2"/>
</dbReference>
<evidence type="ECO:0000256" key="1">
    <source>
        <dbReference type="PROSITE-ProRule" id="PRU00339"/>
    </source>
</evidence>
<dbReference type="InterPro" id="IPR019734">
    <property type="entry name" value="TPR_rpt"/>
</dbReference>
<dbReference type="Proteomes" id="UP000286848">
    <property type="component" value="Unassembled WGS sequence"/>
</dbReference>
<sequence length="222" mass="25593">MGLRNAQQKKNQQIVQKMIKALDDDPYEPRRYYDLGSMLTEMQSFQQAEELFLKGLNVFEKEPAKQNILHYGLGNVYYSAGMYTQAVQQFDLVTDQKLRLDSLMMLAQSYYAQQQYQQALAYALTVSEKRPADPSPSALLGDCFLALGDFKNAQNYYDKSLAKDPANVRVNFQRGIVALALGEDGSRFFQQVKQTDPKFYRQNKERLDDIATLIKDRQDPRE</sequence>
<comment type="caution">
    <text evidence="2">The sequence shown here is derived from an EMBL/GenBank/DDBJ whole genome shotgun (WGS) entry which is preliminary data.</text>
</comment>
<keyword evidence="1" id="KW-0802">TPR repeat</keyword>
<feature type="repeat" description="TPR" evidence="1">
    <location>
        <begin position="134"/>
        <end position="167"/>
    </location>
</feature>
<evidence type="ECO:0000313" key="2">
    <source>
        <dbReference type="EMBL" id="GBG93930.1"/>
    </source>
</evidence>
<dbReference type="Pfam" id="PF13432">
    <property type="entry name" value="TPR_16"/>
    <property type="match status" value="1"/>
</dbReference>
<dbReference type="AlphaFoldDB" id="A0A401IQX6"/>
<dbReference type="RefSeq" id="WP_229717886.1">
    <property type="nucleotide sequence ID" value="NZ_BFFP01000004.1"/>
</dbReference>
<dbReference type="PANTHER" id="PTHR12558:SF13">
    <property type="entry name" value="CELL DIVISION CYCLE PROTEIN 27 HOMOLOG"/>
    <property type="match status" value="1"/>
</dbReference>
<proteinExistence type="predicted"/>
<protein>
    <submittedName>
        <fullName evidence="2">Tetratricopeptide repeat protein</fullName>
    </submittedName>
</protein>
<organism evidence="2 3">
    <name type="scientific">Ligilactobacillus salitolerans</name>
    <dbReference type="NCBI Taxonomy" id="1808352"/>
    <lineage>
        <taxon>Bacteria</taxon>
        <taxon>Bacillati</taxon>
        <taxon>Bacillota</taxon>
        <taxon>Bacilli</taxon>
        <taxon>Lactobacillales</taxon>
        <taxon>Lactobacillaceae</taxon>
        <taxon>Ligilactobacillus</taxon>
    </lineage>
</organism>
<dbReference type="SMART" id="SM00028">
    <property type="entry name" value="TPR"/>
    <property type="match status" value="4"/>
</dbReference>
<dbReference type="Gene3D" id="1.25.40.10">
    <property type="entry name" value="Tetratricopeptide repeat domain"/>
    <property type="match status" value="2"/>
</dbReference>
<dbReference type="InterPro" id="IPR011990">
    <property type="entry name" value="TPR-like_helical_dom_sf"/>
</dbReference>
<dbReference type="EMBL" id="BFFP01000004">
    <property type="protein sequence ID" value="GBG93930.1"/>
    <property type="molecule type" value="Genomic_DNA"/>
</dbReference>
<reference evidence="2 3" key="1">
    <citation type="journal article" date="2019" name="Int. J. Syst. Evol. Microbiol.">
        <title>Lactobacillus salitolerans sp. nov., a novel lactic acid bacterium isolated from spent mushroom substrates.</title>
        <authorList>
            <person name="Tohno M."/>
            <person name="Tanizawa Y."/>
            <person name="Kojima Y."/>
            <person name="Sakamoto M."/>
            <person name="Nakamura Y."/>
            <person name="Ohkuma M."/>
            <person name="Kobayashi H."/>
        </authorList>
    </citation>
    <scope>NUCLEOTIDE SEQUENCE [LARGE SCALE GENOMIC DNA]</scope>
    <source>
        <strain evidence="2 3">YK43</strain>
    </source>
</reference>
<gene>
    <name evidence="2" type="ORF">LFYK43_03890</name>
</gene>
<feature type="repeat" description="TPR" evidence="1">
    <location>
        <begin position="29"/>
        <end position="62"/>
    </location>
</feature>
<name>A0A401IQX6_9LACO</name>
<dbReference type="PROSITE" id="PS50005">
    <property type="entry name" value="TPR"/>
    <property type="match status" value="2"/>
</dbReference>
<keyword evidence="3" id="KW-1185">Reference proteome</keyword>